<dbReference type="AlphaFoldDB" id="A0A4W5NWS4"/>
<keyword evidence="6" id="KW-1003">Cell membrane</keyword>
<dbReference type="Ensembl" id="ENSHHUT00000055219.1">
    <property type="protein sequence ID" value="ENSHHUP00000053354.1"/>
    <property type="gene ID" value="ENSHHUG00000032037.1"/>
</dbReference>
<dbReference type="GeneTree" id="ENSGT01050000244827"/>
<evidence type="ECO:0000256" key="12">
    <source>
        <dbReference type="ARBA" id="ARBA00023180"/>
    </source>
</evidence>
<dbReference type="PRINTS" id="PR02107">
    <property type="entry name" value="INOS145TPRIP"/>
</dbReference>
<feature type="region of interest" description="Disordered" evidence="14">
    <location>
        <begin position="338"/>
        <end position="390"/>
    </location>
</feature>
<evidence type="ECO:0000256" key="7">
    <source>
        <dbReference type="ARBA" id="ARBA00022692"/>
    </source>
</evidence>
<evidence type="ECO:0000256" key="9">
    <source>
        <dbReference type="ARBA" id="ARBA00022989"/>
    </source>
</evidence>
<keyword evidence="9" id="KW-1133">Transmembrane helix</keyword>
<evidence type="ECO:0000313" key="16">
    <source>
        <dbReference type="Ensembl" id="ENSHHUP00000053354.1"/>
    </source>
</evidence>
<evidence type="ECO:0000256" key="8">
    <source>
        <dbReference type="ARBA" id="ARBA00022729"/>
    </source>
</evidence>
<dbReference type="SMART" id="SM01265">
    <property type="entry name" value="Mab-21"/>
    <property type="match status" value="1"/>
</dbReference>
<evidence type="ECO:0000256" key="3">
    <source>
        <dbReference type="ARBA" id="ARBA00004494"/>
    </source>
</evidence>
<dbReference type="InterPro" id="IPR046906">
    <property type="entry name" value="Mab-21_HhH/H2TH-like"/>
</dbReference>
<dbReference type="PANTHER" id="PTHR10656:SF8">
    <property type="entry name" value="INOSITOL 1,4,5-TRISPHOSPHATE RECEPTOR-INTERACTING PROTEIN"/>
    <property type="match status" value="1"/>
</dbReference>
<proteinExistence type="inferred from homology"/>
<name>A0A4W5NWS4_9TELE</name>
<keyword evidence="11" id="KW-0472">Membrane</keyword>
<feature type="domain" description="Mab-21-like HhH/H2TH-like" evidence="15">
    <location>
        <begin position="739"/>
        <end position="794"/>
    </location>
</feature>
<keyword evidence="8" id="KW-0732">Signal</keyword>
<organism evidence="16 17">
    <name type="scientific">Hucho hucho</name>
    <name type="common">huchen</name>
    <dbReference type="NCBI Taxonomy" id="62062"/>
    <lineage>
        <taxon>Eukaryota</taxon>
        <taxon>Metazoa</taxon>
        <taxon>Chordata</taxon>
        <taxon>Craniata</taxon>
        <taxon>Vertebrata</taxon>
        <taxon>Euteleostomi</taxon>
        <taxon>Actinopterygii</taxon>
        <taxon>Neopterygii</taxon>
        <taxon>Teleostei</taxon>
        <taxon>Protacanthopterygii</taxon>
        <taxon>Salmoniformes</taxon>
        <taxon>Salmonidae</taxon>
        <taxon>Salmoninae</taxon>
        <taxon>Hucho</taxon>
    </lineage>
</organism>
<comment type="subcellular location">
    <subcellularLocation>
        <location evidence="2">Cell membrane</location>
        <topology evidence="2">Single-pass type I membrane protein</topology>
    </subcellularLocation>
    <subcellularLocation>
        <location evidence="3">Nucleus outer membrane</location>
        <topology evidence="3">Single-pass type I membrane protein</topology>
    </subcellularLocation>
</comment>
<reference evidence="16" key="3">
    <citation type="submission" date="2025-09" db="UniProtKB">
        <authorList>
            <consortium name="Ensembl"/>
        </authorList>
    </citation>
    <scope>IDENTIFICATION</scope>
</reference>
<accession>A0A4W5NWS4</accession>
<dbReference type="STRING" id="62062.ENSHHUP00000053354"/>
<dbReference type="InterPro" id="IPR026250">
    <property type="entry name" value="ITPRIP-like"/>
</dbReference>
<keyword evidence="17" id="KW-1185">Reference proteome</keyword>
<feature type="region of interest" description="Disordered" evidence="14">
    <location>
        <begin position="289"/>
        <end position="324"/>
    </location>
</feature>
<keyword evidence="7" id="KW-0812">Transmembrane</keyword>
<evidence type="ECO:0000256" key="2">
    <source>
        <dbReference type="ARBA" id="ARBA00004251"/>
    </source>
</evidence>
<reference evidence="17" key="1">
    <citation type="submission" date="2018-06" db="EMBL/GenBank/DDBJ databases">
        <title>Genome assembly of Danube salmon.</title>
        <authorList>
            <person name="Macqueen D.J."/>
            <person name="Gundappa M.K."/>
        </authorList>
    </citation>
    <scope>NUCLEOTIDE SEQUENCE [LARGE SCALE GENOMIC DNA]</scope>
</reference>
<evidence type="ECO:0000256" key="11">
    <source>
        <dbReference type="ARBA" id="ARBA00023136"/>
    </source>
</evidence>
<evidence type="ECO:0000256" key="6">
    <source>
        <dbReference type="ARBA" id="ARBA00022475"/>
    </source>
</evidence>
<dbReference type="PANTHER" id="PTHR10656">
    <property type="entry name" value="CELL FATE DETERMINING PROTEIN MAB21-RELATED"/>
    <property type="match status" value="1"/>
</dbReference>
<feature type="compositionally biased region" description="Polar residues" evidence="14">
    <location>
        <begin position="338"/>
        <end position="348"/>
    </location>
</feature>
<evidence type="ECO:0000256" key="1">
    <source>
        <dbReference type="ARBA" id="ARBA00003856"/>
    </source>
</evidence>
<keyword evidence="10" id="KW-0175">Coiled coil</keyword>
<evidence type="ECO:0000256" key="5">
    <source>
        <dbReference type="ARBA" id="ARBA00019443"/>
    </source>
</evidence>
<dbReference type="InterPro" id="IPR024810">
    <property type="entry name" value="MAB21L/cGLR"/>
</dbReference>
<sequence>MYSTSMHLYFWPCCVVSDDSYLNSRGSVRYPVCSVYCRGQPQHFRRVLTQEISQPTTASKIGRDSSVAVQGSLLFPPLRYIHKDHCRVQLNVQLAYLFQSETTLRMQDTILRVFVLAVSLLYPIPREDRTGQFQEQDDHIMSMQEREDWLLRERAKLEQEVSPLVTQEEGPIDQKPLQLKVQQVYQIDQNHYQKGLEETLIEQKHSQENKKGSHIDHKLSQVHQDVPKTEQNLSPEDKEQSTIDLSLSLTLSQGNDQEQPDSDTEASHNDKKLYHLDKDMANVNQWPQEVQTGSCHSEQTSPERQEESQVDQQQSKTDQEAEQEVPPIFSASAGNQQEHLTDQPSNTHQEVKVPPNLRKSDDQQHLTEQYNTNQEETPILSESSKDDQQQEHVTNIIDWESDYTWYLWNAYSLISFVHFSIKLFRRRSQKPHPGDIIHEDMEDISAVKNISAEVPLPDCDTLNRFYDKCVKVSPNESWRVTEFVEGFANDLLEAMRSMSDVKVGMVIEDFVVEDRISSLVCDIIVPISPLEPYSFQFQLWCNQAIDMPPEMEGCGRVKMVDGGVNQNGCPCRTAAGDDDMLCLLCCDNEKVKVVKVTDVLDSTLCSKNTPYLAKTQVTKWFQTTIRKAWGQISHKYEFELTFRNMDAPGALMVRFRSGKVITFDMAPVVKLKDTEAYFTISPSTPTRNNSLDTYWNLSLTTYEDHFLKYLTNHLPENSCHIHCLGIVAFLHKKQTGLTGRSILTDYHFKTVLIHLLLSKEPSDWYPEHLASRLRDALRFLENSLQGRKLLHSFIGKPLVPSEIGLPTVFSDAAPVNLFRPHGVQNGSYTKTVKHLQEMLRNSSMLIQEYLPKPKECNGLDKTSTGIEC</sequence>
<keyword evidence="13" id="KW-0539">Nucleus</keyword>
<reference evidence="16" key="2">
    <citation type="submission" date="2025-08" db="UniProtKB">
        <authorList>
            <consortium name="Ensembl"/>
        </authorList>
    </citation>
    <scope>IDENTIFICATION</scope>
</reference>
<dbReference type="Pfam" id="PF20266">
    <property type="entry name" value="Mab-21_C"/>
    <property type="match status" value="1"/>
</dbReference>
<dbReference type="Proteomes" id="UP000314982">
    <property type="component" value="Unassembled WGS sequence"/>
</dbReference>
<evidence type="ECO:0000259" key="15">
    <source>
        <dbReference type="Pfam" id="PF20266"/>
    </source>
</evidence>
<feature type="compositionally biased region" description="Polar residues" evidence="14">
    <location>
        <begin position="289"/>
        <end position="300"/>
    </location>
</feature>
<comment type="function">
    <text evidence="1">Enhances Ca(2+)-mediated inhibition of inositol 1,4,5-triphosphate receptor (ITPR) Ca(2+) release.</text>
</comment>
<evidence type="ECO:0000313" key="17">
    <source>
        <dbReference type="Proteomes" id="UP000314982"/>
    </source>
</evidence>
<dbReference type="GO" id="GO:0005886">
    <property type="term" value="C:plasma membrane"/>
    <property type="evidence" value="ECO:0007669"/>
    <property type="project" value="UniProtKB-SubCell"/>
</dbReference>
<comment type="similarity">
    <text evidence="4">Belongs to the ITPRIP family.</text>
</comment>
<evidence type="ECO:0000256" key="10">
    <source>
        <dbReference type="ARBA" id="ARBA00023054"/>
    </source>
</evidence>
<dbReference type="Gene3D" id="1.10.1410.40">
    <property type="match status" value="1"/>
</dbReference>
<keyword evidence="12" id="KW-0325">Glycoprotein</keyword>
<protein>
    <recommendedName>
        <fullName evidence="5">Inositol 1,4,5-trisphosphate receptor-interacting protein</fullName>
    </recommendedName>
</protein>
<evidence type="ECO:0000256" key="13">
    <source>
        <dbReference type="ARBA" id="ARBA00023242"/>
    </source>
</evidence>
<feature type="compositionally biased region" description="Polar residues" evidence="14">
    <location>
        <begin position="366"/>
        <end position="382"/>
    </location>
</feature>
<dbReference type="GO" id="GO:0005640">
    <property type="term" value="C:nuclear outer membrane"/>
    <property type="evidence" value="ECO:0007669"/>
    <property type="project" value="UniProtKB-SubCell"/>
</dbReference>
<evidence type="ECO:0000256" key="4">
    <source>
        <dbReference type="ARBA" id="ARBA00005554"/>
    </source>
</evidence>
<evidence type="ECO:0000256" key="14">
    <source>
        <dbReference type="SAM" id="MobiDB-lite"/>
    </source>
</evidence>